<accession>A0A127JQI1</accession>
<dbReference type="GO" id="GO:0016757">
    <property type="term" value="F:glycosyltransferase activity"/>
    <property type="evidence" value="ECO:0007669"/>
    <property type="project" value="InterPro"/>
</dbReference>
<name>A0A127JQI1_9BURK</name>
<evidence type="ECO:0000259" key="1">
    <source>
        <dbReference type="Pfam" id="PF00534"/>
    </source>
</evidence>
<dbReference type="SUPFAM" id="SSF53756">
    <property type="entry name" value="UDP-Glycosyltransferase/glycogen phosphorylase"/>
    <property type="match status" value="1"/>
</dbReference>
<dbReference type="OrthoDB" id="9813211at2"/>
<sequence length="466" mass="51760">MIRVSLHCFDSDPALPQRDGVNLAHAEINRLLGSQQPHPGLDVGFHDFPRLLRDEDYAARTLAPVDCVVCNVGPHAHYYHALRDRLGLGFRIVRDIKTALWSGYLLQESLCEPFLRPGDALLATSEYSRALSLQLFPHLRAEFIHLFEPVLAADAPALAAGQRRPEGVVTLGHLGRLSEDKNFPQKVDLLLELNRTEPGRYRLLAVGAVHSPSCDPAAVARQVQAQTGRDDLFSYQPPVEHDRVFALMRQLDYFLFFSTSNLEVLGRVLVEAGHAGTAVLASRHAAAPELLPEAALLEVRYRAGEPFYSHFDRPLGEVDIEAAAAVIREGRRPLALPAPAINRRASLFAAIAGEPPVLPRRTLDSAPAAFIERLRWEGLPRYATPAQATPVIAELQQWFNSLNAKAGPDFDSRLHELERISRFPERTQRFLASARRTRCDFTNLGGIDIELCNVAGYHPCFELARA</sequence>
<keyword evidence="3" id="KW-1185">Reference proteome</keyword>
<dbReference type="AlphaFoldDB" id="A0A127JQI1"/>
<organism evidence="2 3">
    <name type="scientific">Ramlibacter tataouinensis</name>
    <dbReference type="NCBI Taxonomy" id="94132"/>
    <lineage>
        <taxon>Bacteria</taxon>
        <taxon>Pseudomonadati</taxon>
        <taxon>Pseudomonadota</taxon>
        <taxon>Betaproteobacteria</taxon>
        <taxon>Burkholderiales</taxon>
        <taxon>Comamonadaceae</taxon>
        <taxon>Ramlibacter</taxon>
    </lineage>
</organism>
<dbReference type="Pfam" id="PF00534">
    <property type="entry name" value="Glycos_transf_1"/>
    <property type="match status" value="1"/>
</dbReference>
<evidence type="ECO:0000313" key="3">
    <source>
        <dbReference type="Proteomes" id="UP000070433"/>
    </source>
</evidence>
<dbReference type="Gene3D" id="3.40.50.2000">
    <property type="entry name" value="Glycogen Phosphorylase B"/>
    <property type="match status" value="1"/>
</dbReference>
<proteinExistence type="predicted"/>
<gene>
    <name evidence="2" type="ORF">UC35_03700</name>
</gene>
<dbReference type="EMBL" id="CP010951">
    <property type="protein sequence ID" value="AMO22153.1"/>
    <property type="molecule type" value="Genomic_DNA"/>
</dbReference>
<evidence type="ECO:0000313" key="2">
    <source>
        <dbReference type="EMBL" id="AMO22153.1"/>
    </source>
</evidence>
<feature type="domain" description="Glycosyl transferase family 1" evidence="1">
    <location>
        <begin position="163"/>
        <end position="291"/>
    </location>
</feature>
<dbReference type="RefSeq" id="WP_061496302.1">
    <property type="nucleotide sequence ID" value="NZ_CP010951.1"/>
</dbReference>
<dbReference type="InterPro" id="IPR001296">
    <property type="entry name" value="Glyco_trans_1"/>
</dbReference>
<reference evidence="2 3" key="1">
    <citation type="journal article" date="2014" name="Int. J. Syst. Evol. Microbiol.">
        <title>Ramlibacter solisilvae sp. nov., isolated from forest soil, and emended description of the genus Ramlibacter.</title>
        <authorList>
            <person name="Lee H.J."/>
            <person name="Lee S.H."/>
            <person name="Lee S.S."/>
            <person name="Lee J.S."/>
            <person name="Kim Y."/>
            <person name="Kim S.C."/>
            <person name="Jeon C.O."/>
        </authorList>
    </citation>
    <scope>NUCLEOTIDE SEQUENCE [LARGE SCALE GENOMIC DNA]</scope>
    <source>
        <strain evidence="2 3">5-10</strain>
    </source>
</reference>
<dbReference type="Proteomes" id="UP000070433">
    <property type="component" value="Chromosome"/>
</dbReference>
<protein>
    <recommendedName>
        <fullName evidence="1">Glycosyl transferase family 1 domain-containing protein</fullName>
    </recommendedName>
</protein>